<reference evidence="2" key="1">
    <citation type="submission" date="2022-07" db="EMBL/GenBank/DDBJ databases">
        <title>Characterization of the Novel Bacterium Alteromonas immobilis LMIT006 and Alteromonas gregis LMIT007.</title>
        <authorList>
            <person name="Lin X."/>
        </authorList>
    </citation>
    <scope>NUCLEOTIDE SEQUENCE</scope>
    <source>
        <strain evidence="2">LMIT007</strain>
    </source>
</reference>
<sequence length="151" mass="17005">MNMPAFNLDNLSQTHVLQAQAIAATNARWQSAYDVLVDDANIIAMLDARFPLDKGSHADVKQYVVYFRHIMAFFKDGTHCGLAQPKQFVALCGHKETPESIVLKEDGLHVELKFNRNGSRGKNHLAGIQDIQMEFVTQREFTAPDGEEYII</sequence>
<dbReference type="InterPro" id="IPR011076">
    <property type="entry name" value="Malate_synth_sf"/>
</dbReference>
<feature type="domain" description="Malate synthase G alpha-beta insertion" evidence="1">
    <location>
        <begin position="44"/>
        <end position="104"/>
    </location>
</feature>
<dbReference type="InterPro" id="IPR006253">
    <property type="entry name" value="Malate_synthG"/>
</dbReference>
<dbReference type="Pfam" id="PF20658">
    <property type="entry name" value="MSG_insertion"/>
    <property type="match status" value="1"/>
</dbReference>
<gene>
    <name evidence="2" type="ORF">NLF92_11590</name>
</gene>
<dbReference type="PANTHER" id="PTHR42739">
    <property type="entry name" value="MALATE SYNTHASE G"/>
    <property type="match status" value="1"/>
</dbReference>
<dbReference type="Proteomes" id="UP001165413">
    <property type="component" value="Unassembled WGS sequence"/>
</dbReference>
<dbReference type="SUPFAM" id="SSF51645">
    <property type="entry name" value="Malate synthase G"/>
    <property type="match status" value="1"/>
</dbReference>
<organism evidence="2 3">
    <name type="scientific">Opacimonas viscosa</name>
    <dbReference type="NCBI Taxonomy" id="2961944"/>
    <lineage>
        <taxon>Bacteria</taxon>
        <taxon>Pseudomonadati</taxon>
        <taxon>Pseudomonadota</taxon>
        <taxon>Gammaproteobacteria</taxon>
        <taxon>Alteromonadales</taxon>
        <taxon>Alteromonadaceae</taxon>
        <taxon>Opacimonas</taxon>
    </lineage>
</organism>
<dbReference type="GO" id="GO:0000287">
    <property type="term" value="F:magnesium ion binding"/>
    <property type="evidence" value="ECO:0007669"/>
    <property type="project" value="TreeGrafter"/>
</dbReference>
<dbReference type="RefSeq" id="WP_254102113.1">
    <property type="nucleotide sequence ID" value="NZ_JANATA010000025.1"/>
</dbReference>
<name>A0AA41X0P7_9ALTE</name>
<dbReference type="PANTHER" id="PTHR42739:SF1">
    <property type="entry name" value="MALATE SYNTHASE G"/>
    <property type="match status" value="1"/>
</dbReference>
<accession>A0AA41X0P7</accession>
<evidence type="ECO:0000313" key="2">
    <source>
        <dbReference type="EMBL" id="MCP3429585.1"/>
    </source>
</evidence>
<evidence type="ECO:0000259" key="1">
    <source>
        <dbReference type="Pfam" id="PF20658"/>
    </source>
</evidence>
<dbReference type="GO" id="GO:0005829">
    <property type="term" value="C:cytosol"/>
    <property type="evidence" value="ECO:0007669"/>
    <property type="project" value="TreeGrafter"/>
</dbReference>
<proteinExistence type="predicted"/>
<dbReference type="Gene3D" id="2.170.170.11">
    <property type="entry name" value="Malate synthase G - maily-beta sub-domain"/>
    <property type="match status" value="1"/>
</dbReference>
<protein>
    <submittedName>
        <fullName evidence="2">Malate synthase</fullName>
    </submittedName>
</protein>
<dbReference type="EMBL" id="JANATA010000025">
    <property type="protein sequence ID" value="MCP3429585.1"/>
    <property type="molecule type" value="Genomic_DNA"/>
</dbReference>
<dbReference type="GO" id="GO:0009436">
    <property type="term" value="P:glyoxylate catabolic process"/>
    <property type="evidence" value="ECO:0007669"/>
    <property type="project" value="TreeGrafter"/>
</dbReference>
<comment type="caution">
    <text evidence="2">The sequence shown here is derived from an EMBL/GenBank/DDBJ whole genome shotgun (WGS) entry which is preliminary data.</text>
</comment>
<evidence type="ECO:0000313" key="3">
    <source>
        <dbReference type="Proteomes" id="UP001165413"/>
    </source>
</evidence>
<dbReference type="GO" id="GO:0006097">
    <property type="term" value="P:glyoxylate cycle"/>
    <property type="evidence" value="ECO:0007669"/>
    <property type="project" value="InterPro"/>
</dbReference>
<dbReference type="GO" id="GO:0004474">
    <property type="term" value="F:malate synthase activity"/>
    <property type="evidence" value="ECO:0007669"/>
    <property type="project" value="InterPro"/>
</dbReference>
<dbReference type="InterPro" id="IPR048357">
    <property type="entry name" value="MSG_insertion"/>
</dbReference>
<keyword evidence="3" id="KW-1185">Reference proteome</keyword>
<dbReference type="AlphaFoldDB" id="A0AA41X0P7"/>